<keyword evidence="8" id="KW-1133">Transmembrane helix</keyword>
<dbReference type="InterPro" id="IPR050645">
    <property type="entry name" value="Histidine_acid_phosphatase"/>
</dbReference>
<comment type="similarity">
    <text evidence="2">Belongs to the histidine acid phosphatase family.</text>
</comment>
<evidence type="ECO:0000256" key="9">
    <source>
        <dbReference type="SAM" id="SignalP"/>
    </source>
</evidence>
<dbReference type="PhylomeDB" id="A0A0P9CBY4"/>
<proteinExistence type="inferred from homology"/>
<dbReference type="Gene3D" id="3.40.50.1240">
    <property type="entry name" value="Phosphoglycerate mutase-like"/>
    <property type="match status" value="1"/>
</dbReference>
<evidence type="ECO:0000256" key="3">
    <source>
        <dbReference type="ARBA" id="ARBA00012646"/>
    </source>
</evidence>
<keyword evidence="7" id="KW-0325">Glycoprotein</keyword>
<feature type="chain" id="PRO_5006155832" description="acid phosphatase" evidence="9">
    <location>
        <begin position="27"/>
        <end position="438"/>
    </location>
</feature>
<evidence type="ECO:0000256" key="8">
    <source>
        <dbReference type="SAM" id="Phobius"/>
    </source>
</evidence>
<name>A0A0P9CBY4_DROAN</name>
<keyword evidence="8" id="KW-0812">Transmembrane</keyword>
<keyword evidence="8" id="KW-0472">Membrane</keyword>
<evidence type="ECO:0000313" key="11">
    <source>
        <dbReference type="Proteomes" id="UP000007801"/>
    </source>
</evidence>
<dbReference type="PROSITE" id="PS00616">
    <property type="entry name" value="HIS_ACID_PHOSPHAT_1"/>
    <property type="match status" value="1"/>
</dbReference>
<dbReference type="Pfam" id="PF00328">
    <property type="entry name" value="His_Phos_2"/>
    <property type="match status" value="1"/>
</dbReference>
<dbReference type="SUPFAM" id="SSF53254">
    <property type="entry name" value="Phosphoglycerate mutase-like"/>
    <property type="match status" value="1"/>
</dbReference>
<evidence type="ECO:0000256" key="4">
    <source>
        <dbReference type="ARBA" id="ARBA00022729"/>
    </source>
</evidence>
<keyword evidence="11" id="KW-1185">Reference proteome</keyword>
<organism evidence="10 11">
    <name type="scientific">Drosophila ananassae</name>
    <name type="common">Fruit fly</name>
    <dbReference type="NCBI Taxonomy" id="7217"/>
    <lineage>
        <taxon>Eukaryota</taxon>
        <taxon>Metazoa</taxon>
        <taxon>Ecdysozoa</taxon>
        <taxon>Arthropoda</taxon>
        <taxon>Hexapoda</taxon>
        <taxon>Insecta</taxon>
        <taxon>Pterygota</taxon>
        <taxon>Neoptera</taxon>
        <taxon>Endopterygota</taxon>
        <taxon>Diptera</taxon>
        <taxon>Brachycera</taxon>
        <taxon>Muscomorpha</taxon>
        <taxon>Ephydroidea</taxon>
        <taxon>Drosophilidae</taxon>
        <taxon>Drosophila</taxon>
        <taxon>Sophophora</taxon>
    </lineage>
</organism>
<reference evidence="10 11" key="1">
    <citation type="journal article" date="2007" name="Nature">
        <title>Evolution of genes and genomes on the Drosophila phylogeny.</title>
        <authorList>
            <consortium name="Drosophila 12 Genomes Consortium"/>
            <person name="Clark A.G."/>
            <person name="Eisen M.B."/>
            <person name="Smith D.R."/>
            <person name="Bergman C.M."/>
            <person name="Oliver B."/>
            <person name="Markow T.A."/>
            <person name="Kaufman T.C."/>
            <person name="Kellis M."/>
            <person name="Gelbart W."/>
            <person name="Iyer V.N."/>
            <person name="Pollard D.A."/>
            <person name="Sackton T.B."/>
            <person name="Larracuente A.M."/>
            <person name="Singh N.D."/>
            <person name="Abad J.P."/>
            <person name="Abt D.N."/>
            <person name="Adryan B."/>
            <person name="Aguade M."/>
            <person name="Akashi H."/>
            <person name="Anderson W.W."/>
            <person name="Aquadro C.F."/>
            <person name="Ardell D.H."/>
            <person name="Arguello R."/>
            <person name="Artieri C.G."/>
            <person name="Barbash D.A."/>
            <person name="Barker D."/>
            <person name="Barsanti P."/>
            <person name="Batterham P."/>
            <person name="Batzoglou S."/>
            <person name="Begun D."/>
            <person name="Bhutkar A."/>
            <person name="Blanco E."/>
            <person name="Bosak S.A."/>
            <person name="Bradley R.K."/>
            <person name="Brand A.D."/>
            <person name="Brent M.R."/>
            <person name="Brooks A.N."/>
            <person name="Brown R.H."/>
            <person name="Butlin R.K."/>
            <person name="Caggese C."/>
            <person name="Calvi B.R."/>
            <person name="Bernardo de Carvalho A."/>
            <person name="Caspi A."/>
            <person name="Castrezana S."/>
            <person name="Celniker S.E."/>
            <person name="Chang J.L."/>
            <person name="Chapple C."/>
            <person name="Chatterji S."/>
            <person name="Chinwalla A."/>
            <person name="Civetta A."/>
            <person name="Clifton S.W."/>
            <person name="Comeron J.M."/>
            <person name="Costello J.C."/>
            <person name="Coyne J.A."/>
            <person name="Daub J."/>
            <person name="David R.G."/>
            <person name="Delcher A.L."/>
            <person name="Delehaunty K."/>
            <person name="Do C.B."/>
            <person name="Ebling H."/>
            <person name="Edwards K."/>
            <person name="Eickbush T."/>
            <person name="Evans J.D."/>
            <person name="Filipski A."/>
            <person name="Findeiss S."/>
            <person name="Freyhult E."/>
            <person name="Fulton L."/>
            <person name="Fulton R."/>
            <person name="Garcia A.C."/>
            <person name="Gardiner A."/>
            <person name="Garfield D.A."/>
            <person name="Garvin B.E."/>
            <person name="Gibson G."/>
            <person name="Gilbert D."/>
            <person name="Gnerre S."/>
            <person name="Godfrey J."/>
            <person name="Good R."/>
            <person name="Gotea V."/>
            <person name="Gravely B."/>
            <person name="Greenberg A.J."/>
            <person name="Griffiths-Jones S."/>
            <person name="Gross S."/>
            <person name="Guigo R."/>
            <person name="Gustafson E.A."/>
            <person name="Haerty W."/>
            <person name="Hahn M.W."/>
            <person name="Halligan D.L."/>
            <person name="Halpern A.L."/>
            <person name="Halter G.M."/>
            <person name="Han M.V."/>
            <person name="Heger A."/>
            <person name="Hillier L."/>
            <person name="Hinrichs A.S."/>
            <person name="Holmes I."/>
            <person name="Hoskins R.A."/>
            <person name="Hubisz M.J."/>
            <person name="Hultmark D."/>
            <person name="Huntley M.A."/>
            <person name="Jaffe D.B."/>
            <person name="Jagadeeshan S."/>
            <person name="Jeck W.R."/>
            <person name="Johnson J."/>
            <person name="Jones C.D."/>
            <person name="Jordan W.C."/>
            <person name="Karpen G.H."/>
            <person name="Kataoka E."/>
            <person name="Keightley P.D."/>
            <person name="Kheradpour P."/>
            <person name="Kirkness E.F."/>
            <person name="Koerich L.B."/>
            <person name="Kristiansen K."/>
            <person name="Kudrna D."/>
            <person name="Kulathinal R.J."/>
            <person name="Kumar S."/>
            <person name="Kwok R."/>
            <person name="Lander E."/>
            <person name="Langley C.H."/>
            <person name="Lapoint R."/>
            <person name="Lazzaro B.P."/>
            <person name="Lee S.J."/>
            <person name="Levesque L."/>
            <person name="Li R."/>
            <person name="Lin C.F."/>
            <person name="Lin M.F."/>
            <person name="Lindblad-Toh K."/>
            <person name="Llopart A."/>
            <person name="Long M."/>
            <person name="Low L."/>
            <person name="Lozovsky E."/>
            <person name="Lu J."/>
            <person name="Luo M."/>
            <person name="Machado C.A."/>
            <person name="Makalowski W."/>
            <person name="Marzo M."/>
            <person name="Matsuda M."/>
            <person name="Matzkin L."/>
            <person name="McAllister B."/>
            <person name="McBride C.S."/>
            <person name="McKernan B."/>
            <person name="McKernan K."/>
            <person name="Mendez-Lago M."/>
            <person name="Minx P."/>
            <person name="Mollenhauer M.U."/>
            <person name="Montooth K."/>
            <person name="Mount S.M."/>
            <person name="Mu X."/>
            <person name="Myers E."/>
            <person name="Negre B."/>
            <person name="Newfeld S."/>
            <person name="Nielsen R."/>
            <person name="Noor M.A."/>
            <person name="O'Grady P."/>
            <person name="Pachter L."/>
            <person name="Papaceit M."/>
            <person name="Parisi M.J."/>
            <person name="Parisi M."/>
            <person name="Parts L."/>
            <person name="Pedersen J.S."/>
            <person name="Pesole G."/>
            <person name="Phillippy A.M."/>
            <person name="Ponting C.P."/>
            <person name="Pop M."/>
            <person name="Porcelli D."/>
            <person name="Powell J.R."/>
            <person name="Prohaska S."/>
            <person name="Pruitt K."/>
            <person name="Puig M."/>
            <person name="Quesneville H."/>
            <person name="Ram K.R."/>
            <person name="Rand D."/>
            <person name="Rasmussen M.D."/>
            <person name="Reed L.K."/>
            <person name="Reenan R."/>
            <person name="Reily A."/>
            <person name="Remington K.A."/>
            <person name="Rieger T.T."/>
            <person name="Ritchie M.G."/>
            <person name="Robin C."/>
            <person name="Rogers Y.H."/>
            <person name="Rohde C."/>
            <person name="Rozas J."/>
            <person name="Rubenfield M.J."/>
            <person name="Ruiz A."/>
            <person name="Russo S."/>
            <person name="Salzberg S.L."/>
            <person name="Sanchez-Gracia A."/>
            <person name="Saranga D.J."/>
            <person name="Sato H."/>
            <person name="Schaeffer S.W."/>
            <person name="Schatz M.C."/>
            <person name="Schlenke T."/>
            <person name="Schwartz R."/>
            <person name="Segarra C."/>
            <person name="Singh R.S."/>
            <person name="Sirot L."/>
            <person name="Sirota M."/>
            <person name="Sisneros N.B."/>
            <person name="Smith C.D."/>
            <person name="Smith T.F."/>
            <person name="Spieth J."/>
            <person name="Stage D.E."/>
            <person name="Stark A."/>
            <person name="Stephan W."/>
            <person name="Strausberg R.L."/>
            <person name="Strempel S."/>
            <person name="Sturgill D."/>
            <person name="Sutton G."/>
            <person name="Sutton G.G."/>
            <person name="Tao W."/>
            <person name="Teichmann S."/>
            <person name="Tobari Y.N."/>
            <person name="Tomimura Y."/>
            <person name="Tsolas J.M."/>
            <person name="Valente V.L."/>
            <person name="Venter E."/>
            <person name="Venter J.C."/>
            <person name="Vicario S."/>
            <person name="Vieira F.G."/>
            <person name="Vilella A.J."/>
            <person name="Villasante A."/>
            <person name="Walenz B."/>
            <person name="Wang J."/>
            <person name="Wasserman M."/>
            <person name="Watts T."/>
            <person name="Wilson D."/>
            <person name="Wilson R.K."/>
            <person name="Wing R.A."/>
            <person name="Wolfner M.F."/>
            <person name="Wong A."/>
            <person name="Wong G.K."/>
            <person name="Wu C.I."/>
            <person name="Wu G."/>
            <person name="Yamamoto D."/>
            <person name="Yang H.P."/>
            <person name="Yang S.P."/>
            <person name="Yorke J.A."/>
            <person name="Yoshida K."/>
            <person name="Zdobnov E."/>
            <person name="Zhang P."/>
            <person name="Zhang Y."/>
            <person name="Zimin A.V."/>
            <person name="Baldwin J."/>
            <person name="Abdouelleil A."/>
            <person name="Abdulkadir J."/>
            <person name="Abebe A."/>
            <person name="Abera B."/>
            <person name="Abreu J."/>
            <person name="Acer S.C."/>
            <person name="Aftuck L."/>
            <person name="Alexander A."/>
            <person name="An P."/>
            <person name="Anderson E."/>
            <person name="Anderson S."/>
            <person name="Arachi H."/>
            <person name="Azer M."/>
            <person name="Bachantsang P."/>
            <person name="Barry A."/>
            <person name="Bayul T."/>
            <person name="Berlin A."/>
            <person name="Bessette D."/>
            <person name="Bloom T."/>
            <person name="Blye J."/>
            <person name="Boguslavskiy L."/>
            <person name="Bonnet C."/>
            <person name="Boukhgalter B."/>
            <person name="Bourzgui I."/>
            <person name="Brown A."/>
            <person name="Cahill P."/>
            <person name="Channer S."/>
            <person name="Cheshatsang Y."/>
            <person name="Chuda L."/>
            <person name="Citroen M."/>
            <person name="Collymore A."/>
            <person name="Cooke P."/>
            <person name="Costello M."/>
            <person name="D'Aco K."/>
            <person name="Daza R."/>
            <person name="De Haan G."/>
            <person name="DeGray S."/>
            <person name="DeMaso C."/>
            <person name="Dhargay N."/>
            <person name="Dooley K."/>
            <person name="Dooley E."/>
            <person name="Doricent M."/>
            <person name="Dorje P."/>
            <person name="Dorjee K."/>
            <person name="Dupes A."/>
            <person name="Elong R."/>
            <person name="Falk J."/>
            <person name="Farina A."/>
            <person name="Faro S."/>
            <person name="Ferguson D."/>
            <person name="Fisher S."/>
            <person name="Foley C.D."/>
            <person name="Franke A."/>
            <person name="Friedrich D."/>
            <person name="Gadbois L."/>
            <person name="Gearin G."/>
            <person name="Gearin C.R."/>
            <person name="Giannoukos G."/>
            <person name="Goode T."/>
            <person name="Graham J."/>
            <person name="Grandbois E."/>
            <person name="Grewal S."/>
            <person name="Gyaltsen K."/>
            <person name="Hafez N."/>
            <person name="Hagos B."/>
            <person name="Hall J."/>
            <person name="Henson C."/>
            <person name="Hollinger A."/>
            <person name="Honan T."/>
            <person name="Huard M.D."/>
            <person name="Hughes L."/>
            <person name="Hurhula B."/>
            <person name="Husby M.E."/>
            <person name="Kamat A."/>
            <person name="Kanga B."/>
            <person name="Kashin S."/>
            <person name="Khazanovich D."/>
            <person name="Kisner P."/>
            <person name="Lance K."/>
            <person name="Lara M."/>
            <person name="Lee W."/>
            <person name="Lennon N."/>
            <person name="Letendre F."/>
            <person name="LeVine R."/>
            <person name="Lipovsky A."/>
            <person name="Liu X."/>
            <person name="Liu J."/>
            <person name="Liu S."/>
            <person name="Lokyitsang T."/>
            <person name="Lokyitsang Y."/>
            <person name="Lubonja R."/>
            <person name="Lui A."/>
            <person name="MacDonald P."/>
            <person name="Magnisalis V."/>
            <person name="Maru K."/>
            <person name="Matthews C."/>
            <person name="McCusker W."/>
            <person name="McDonough S."/>
            <person name="Mehta T."/>
            <person name="Meldrim J."/>
            <person name="Meneus L."/>
            <person name="Mihai O."/>
            <person name="Mihalev A."/>
            <person name="Mihova T."/>
            <person name="Mittelman R."/>
            <person name="Mlenga V."/>
            <person name="Montmayeur A."/>
            <person name="Mulrain L."/>
            <person name="Navidi A."/>
            <person name="Naylor J."/>
            <person name="Negash T."/>
            <person name="Nguyen T."/>
            <person name="Nguyen N."/>
            <person name="Nicol R."/>
            <person name="Norbu C."/>
            <person name="Norbu N."/>
            <person name="Novod N."/>
            <person name="O'Neill B."/>
            <person name="Osman S."/>
            <person name="Markiewicz E."/>
            <person name="Oyono O.L."/>
            <person name="Patti C."/>
            <person name="Phunkhang P."/>
            <person name="Pierre F."/>
            <person name="Priest M."/>
            <person name="Raghuraman S."/>
            <person name="Rege F."/>
            <person name="Reyes R."/>
            <person name="Rise C."/>
            <person name="Rogov P."/>
            <person name="Ross K."/>
            <person name="Ryan E."/>
            <person name="Settipalli S."/>
            <person name="Shea T."/>
            <person name="Sherpa N."/>
            <person name="Shi L."/>
            <person name="Shih D."/>
            <person name="Sparrow T."/>
            <person name="Spaulding J."/>
            <person name="Stalker J."/>
            <person name="Stange-Thomann N."/>
            <person name="Stavropoulos S."/>
            <person name="Stone C."/>
            <person name="Strader C."/>
            <person name="Tesfaye S."/>
            <person name="Thomson T."/>
            <person name="Thoulutsang Y."/>
            <person name="Thoulutsang D."/>
            <person name="Topham K."/>
            <person name="Topping I."/>
            <person name="Tsamla T."/>
            <person name="Vassiliev H."/>
            <person name="Vo A."/>
            <person name="Wangchuk T."/>
            <person name="Wangdi T."/>
            <person name="Weiand M."/>
            <person name="Wilkinson J."/>
            <person name="Wilson A."/>
            <person name="Yadav S."/>
            <person name="Young G."/>
            <person name="Yu Q."/>
            <person name="Zembek L."/>
            <person name="Zhong D."/>
            <person name="Zimmer A."/>
            <person name="Zwirko Z."/>
            <person name="Jaffe D.B."/>
            <person name="Alvarez P."/>
            <person name="Brockman W."/>
            <person name="Butler J."/>
            <person name="Chin C."/>
            <person name="Gnerre S."/>
            <person name="Grabherr M."/>
            <person name="Kleber M."/>
            <person name="Mauceli E."/>
            <person name="MacCallum I."/>
        </authorList>
    </citation>
    <scope>NUCLEOTIDE SEQUENCE [LARGE SCALE GENOMIC DNA]</scope>
    <source>
        <strain evidence="11">Tucson 14024-0371.13</strain>
    </source>
</reference>
<feature type="signal peptide" evidence="9">
    <location>
        <begin position="1"/>
        <end position="26"/>
    </location>
</feature>
<dbReference type="EMBL" id="CH902617">
    <property type="protein sequence ID" value="KPU80610.1"/>
    <property type="molecule type" value="Genomic_DNA"/>
</dbReference>
<dbReference type="PANTHER" id="PTHR11567:SF211">
    <property type="entry name" value="PROSTATIC ACID PHOSPHATASE"/>
    <property type="match status" value="1"/>
</dbReference>
<gene>
    <name evidence="10" type="primary">Dana\GF16215</name>
    <name evidence="10" type="synonym">dana_GLEANR_17485</name>
    <name evidence="10" type="ORF">GF16215</name>
</gene>
<evidence type="ECO:0000256" key="6">
    <source>
        <dbReference type="ARBA" id="ARBA00023157"/>
    </source>
</evidence>
<evidence type="ECO:0000313" key="10">
    <source>
        <dbReference type="EMBL" id="KPU80610.1"/>
    </source>
</evidence>
<dbReference type="EC" id="3.1.3.2" evidence="3"/>
<feature type="transmembrane region" description="Helical" evidence="8">
    <location>
        <begin position="398"/>
        <end position="423"/>
    </location>
</feature>
<dbReference type="PANTHER" id="PTHR11567">
    <property type="entry name" value="ACID PHOSPHATASE-RELATED"/>
    <property type="match status" value="1"/>
</dbReference>
<dbReference type="OrthoDB" id="10257284at2759"/>
<evidence type="ECO:0000256" key="7">
    <source>
        <dbReference type="ARBA" id="ARBA00023180"/>
    </source>
</evidence>
<keyword evidence="5 10" id="KW-0378">Hydrolase</keyword>
<dbReference type="GeneID" id="6499012"/>
<dbReference type="OMA" id="VPCHGSR"/>
<dbReference type="InterPro" id="IPR033379">
    <property type="entry name" value="Acid_Pase_AS"/>
</dbReference>
<dbReference type="GO" id="GO:0003993">
    <property type="term" value="F:acid phosphatase activity"/>
    <property type="evidence" value="ECO:0007669"/>
    <property type="project" value="UniProtKB-EC"/>
</dbReference>
<dbReference type="SMR" id="A0A0P9CBY4"/>
<sequence length="438" mass="50247">MWHYIHQRLLISLTVICLLLVGLGNALHTYANPEGQVPDMLATLPGQLKFVHVIYRHGDRTPVDPYPTDPWNNRKYWPTGWGQLTNLGKQEHYELGKWLRNRYSSILNTRYSNENIFVQSTDVDRTLMSAQSNLAGLFEPVGDDVWNPEINWQPIPVHTIPEKDDAILAAKAPCPAYDYELDKLESSPEFKELTKHYQDLFAYLGEKSGRPVKTFTDAQYLNNTLFIENLYNLTLPGWTDKVFGHEELTYAANFAFSIGTYTRKLARLKAGPLLKDIFQRFDDKASGRLDPDRSMWVYSAHDTTVANVLNALKLFELHSPPYVACIMLELRVDNSNTPLVSVFYKNTTAEPQPLDIPGCGVSCPLKKLVKIYKDVLPMDWERECKRSTMMMTYEEANLGAATGILILIILILMCASYALMIYYRRRNYKIYTPYSQMA</sequence>
<evidence type="ECO:0000256" key="1">
    <source>
        <dbReference type="ARBA" id="ARBA00000032"/>
    </source>
</evidence>
<dbReference type="CTD" id="48445"/>
<dbReference type="Proteomes" id="UP000007801">
    <property type="component" value="Unassembled WGS sequence"/>
</dbReference>
<evidence type="ECO:0000256" key="5">
    <source>
        <dbReference type="ARBA" id="ARBA00022801"/>
    </source>
</evidence>
<dbReference type="InterPro" id="IPR029033">
    <property type="entry name" value="His_PPase_superfam"/>
</dbReference>
<protein>
    <recommendedName>
        <fullName evidence="3">acid phosphatase</fullName>
        <ecNumber evidence="3">3.1.3.2</ecNumber>
    </recommendedName>
</protein>
<keyword evidence="6" id="KW-1015">Disulfide bond</keyword>
<dbReference type="PROSITE" id="PS00778">
    <property type="entry name" value="HIS_ACID_PHOSPHAT_2"/>
    <property type="match status" value="1"/>
</dbReference>
<dbReference type="InterPro" id="IPR000560">
    <property type="entry name" value="His_Pase_clade-2"/>
</dbReference>
<dbReference type="CDD" id="cd07061">
    <property type="entry name" value="HP_HAP_like"/>
    <property type="match status" value="1"/>
</dbReference>
<accession>A0A0P9CBY4</accession>
<evidence type="ECO:0000256" key="2">
    <source>
        <dbReference type="ARBA" id="ARBA00005375"/>
    </source>
</evidence>
<keyword evidence="4 9" id="KW-0732">Signal</keyword>
<dbReference type="AlphaFoldDB" id="A0A0P9CBY4"/>
<comment type="catalytic activity">
    <reaction evidence="1">
        <text>a phosphate monoester + H2O = an alcohol + phosphate</text>
        <dbReference type="Rhea" id="RHEA:15017"/>
        <dbReference type="ChEBI" id="CHEBI:15377"/>
        <dbReference type="ChEBI" id="CHEBI:30879"/>
        <dbReference type="ChEBI" id="CHEBI:43474"/>
        <dbReference type="ChEBI" id="CHEBI:67140"/>
        <dbReference type="EC" id="3.1.3.2"/>
    </reaction>
</comment>